<dbReference type="AlphaFoldDB" id="A0A2X1BDH3"/>
<name>A0A2X1BDH3_BREVE</name>
<protein>
    <submittedName>
        <fullName evidence="2">Relaxase/Mobilisation nuclease domain</fullName>
    </submittedName>
</protein>
<dbReference type="Proteomes" id="UP000251186">
    <property type="component" value="Unassembled WGS sequence"/>
</dbReference>
<reference evidence="2 3" key="1">
    <citation type="submission" date="2018-06" db="EMBL/GenBank/DDBJ databases">
        <authorList>
            <consortium name="Pathogen Informatics"/>
            <person name="Doyle S."/>
        </authorList>
    </citation>
    <scope>NUCLEOTIDE SEQUENCE [LARGE SCALE GENOMIC DNA]</scope>
    <source>
        <strain evidence="2 3">NCTC11166</strain>
    </source>
</reference>
<proteinExistence type="predicted"/>
<evidence type="ECO:0000259" key="1">
    <source>
        <dbReference type="Pfam" id="PF03432"/>
    </source>
</evidence>
<feature type="domain" description="MobA/VirD2-like nuclease" evidence="1">
    <location>
        <begin position="21"/>
        <end position="146"/>
    </location>
</feature>
<dbReference type="EMBL" id="UAQP01000014">
    <property type="protein sequence ID" value="SPU54787.1"/>
    <property type="molecule type" value="Genomic_DNA"/>
</dbReference>
<sequence length="419" mass="47669">MILKASQRSGGKQLGLHLLREDQNEHVEVHEVSGFVSETVLGAMKEAHALSKGTRCQQYLFSVSLNPPASESAGVEVFERALRLIEEKMGLIDQPRVVVFHEKEGRRHCHAVWSRIDAQTMSAKPLPFFKSKLRDVAKQLFIENGWELPKGFESREQRDPRNFTLTEWQQANRAGLDAKQLKGLAQEAWARSDNRAAFSRALEERGLFLARGDRRSHVVVTLNGDIFAVSRLTGMRTKEVATRLGDAASLPSVSERLAGLGSDMAARMRSHIAEAKRIASNAMKPLLDRKSEMQAQHSVERQRMQDGQAKRLRAEQAERASKIRHGVKGAWDVLTGRYWKQRRENEREAFLGVERDRKQRDELRISQLAERRALQAVIAEKRTQHAAQVLKLYKNSFEFREMARTGQSRDHGRGLELGR</sequence>
<accession>A0A2X1BDH3</accession>
<dbReference type="InterPro" id="IPR005094">
    <property type="entry name" value="Endonuclease_MobA/VirD2"/>
</dbReference>
<dbReference type="Pfam" id="PF03432">
    <property type="entry name" value="Relaxase"/>
    <property type="match status" value="1"/>
</dbReference>
<evidence type="ECO:0000313" key="3">
    <source>
        <dbReference type="Proteomes" id="UP000251186"/>
    </source>
</evidence>
<organism evidence="2 3">
    <name type="scientific">Brevundimonas vesicularis</name>
    <name type="common">Pseudomonas vesicularis</name>
    <dbReference type="NCBI Taxonomy" id="41276"/>
    <lineage>
        <taxon>Bacteria</taxon>
        <taxon>Pseudomonadati</taxon>
        <taxon>Pseudomonadota</taxon>
        <taxon>Alphaproteobacteria</taxon>
        <taxon>Caulobacterales</taxon>
        <taxon>Caulobacteraceae</taxon>
        <taxon>Brevundimonas</taxon>
    </lineage>
</organism>
<gene>
    <name evidence="2" type="ORF">NCTC11166_02173</name>
</gene>
<dbReference type="RefSeq" id="WP_112862902.1">
    <property type="nucleotide sequence ID" value="NZ_UAQP01000014.1"/>
</dbReference>
<evidence type="ECO:0000313" key="2">
    <source>
        <dbReference type="EMBL" id="SPU54787.1"/>
    </source>
</evidence>